<proteinExistence type="predicted"/>
<evidence type="ECO:0008006" key="3">
    <source>
        <dbReference type="Google" id="ProtNLM"/>
    </source>
</evidence>
<accession>A0ABN2BFW0</accession>
<gene>
    <name evidence="1" type="ORF">GCM10009762_10470</name>
</gene>
<name>A0ABN2BFW0_9MICO</name>
<dbReference type="Proteomes" id="UP001501288">
    <property type="component" value="Unassembled WGS sequence"/>
</dbReference>
<protein>
    <recommendedName>
        <fullName evidence="3">Monooxygenase</fullName>
    </recommendedName>
</protein>
<dbReference type="EMBL" id="BAAANV010000031">
    <property type="protein sequence ID" value="GAA1538730.1"/>
    <property type="molecule type" value="Genomic_DNA"/>
</dbReference>
<sequence length="69" mass="7546">MAEQSAPITEVHVVWHSESAHDNILGVFADASEAKAYMGSIRNCYAGGVFSTLFPIGMKGTDPERRYLD</sequence>
<evidence type="ECO:0000313" key="2">
    <source>
        <dbReference type="Proteomes" id="UP001501288"/>
    </source>
</evidence>
<keyword evidence="2" id="KW-1185">Reference proteome</keyword>
<organism evidence="1 2">
    <name type="scientific">Dermacoccus barathri</name>
    <dbReference type="NCBI Taxonomy" id="322601"/>
    <lineage>
        <taxon>Bacteria</taxon>
        <taxon>Bacillati</taxon>
        <taxon>Actinomycetota</taxon>
        <taxon>Actinomycetes</taxon>
        <taxon>Micrococcales</taxon>
        <taxon>Dermacoccaceae</taxon>
        <taxon>Dermacoccus</taxon>
    </lineage>
</organism>
<dbReference type="RefSeq" id="WP_346029918.1">
    <property type="nucleotide sequence ID" value="NZ_BAAANV010000031.1"/>
</dbReference>
<comment type="caution">
    <text evidence="1">The sequence shown here is derived from an EMBL/GenBank/DDBJ whole genome shotgun (WGS) entry which is preliminary data.</text>
</comment>
<evidence type="ECO:0000313" key="1">
    <source>
        <dbReference type="EMBL" id="GAA1538730.1"/>
    </source>
</evidence>
<reference evidence="1 2" key="1">
    <citation type="journal article" date="2019" name="Int. J. Syst. Evol. Microbiol.">
        <title>The Global Catalogue of Microorganisms (GCM) 10K type strain sequencing project: providing services to taxonomists for standard genome sequencing and annotation.</title>
        <authorList>
            <consortium name="The Broad Institute Genomics Platform"/>
            <consortium name="The Broad Institute Genome Sequencing Center for Infectious Disease"/>
            <person name="Wu L."/>
            <person name="Ma J."/>
        </authorList>
    </citation>
    <scope>NUCLEOTIDE SEQUENCE [LARGE SCALE GENOMIC DNA]</scope>
    <source>
        <strain evidence="1 2">JCM 14588</strain>
    </source>
</reference>